<feature type="compositionally biased region" description="Polar residues" evidence="11">
    <location>
        <begin position="300"/>
        <end position="316"/>
    </location>
</feature>
<feature type="domain" description="HMG box" evidence="12">
    <location>
        <begin position="331"/>
        <end position="399"/>
    </location>
</feature>
<evidence type="ECO:0000256" key="5">
    <source>
        <dbReference type="ARBA" id="ARBA00023015"/>
    </source>
</evidence>
<evidence type="ECO:0000313" key="13">
    <source>
        <dbReference type="Ensembl" id="ENSSMAP00000033074.2"/>
    </source>
</evidence>
<gene>
    <name evidence="13" type="primary">TCF7L2</name>
</gene>
<feature type="region of interest" description="Disordered" evidence="11">
    <location>
        <begin position="192"/>
        <end position="214"/>
    </location>
</feature>
<feature type="compositionally biased region" description="Low complexity" evidence="11">
    <location>
        <begin position="442"/>
        <end position="467"/>
    </location>
</feature>
<evidence type="ECO:0000256" key="7">
    <source>
        <dbReference type="ARBA" id="ARBA00023159"/>
    </source>
</evidence>
<feature type="region of interest" description="Disordered" evidence="11">
    <location>
        <begin position="437"/>
        <end position="549"/>
    </location>
</feature>
<dbReference type="Gene3D" id="4.10.900.10">
    <property type="entry name" value="TCF3-CBD (Catenin binding domain)"/>
    <property type="match status" value="1"/>
</dbReference>
<dbReference type="GO" id="GO:0007507">
    <property type="term" value="P:heart development"/>
    <property type="evidence" value="ECO:0007669"/>
    <property type="project" value="UniProtKB-ARBA"/>
</dbReference>
<evidence type="ECO:0000256" key="9">
    <source>
        <dbReference type="ARBA" id="ARBA00023242"/>
    </source>
</evidence>
<reference evidence="13" key="1">
    <citation type="submission" date="2023-05" db="EMBL/GenBank/DDBJ databases">
        <title>High-quality long-read genome of Scophthalmus maximus.</title>
        <authorList>
            <person name="Lien S."/>
            <person name="Martinez P."/>
        </authorList>
    </citation>
    <scope>NUCLEOTIDE SEQUENCE [LARGE SCALE GENOMIC DNA]</scope>
</reference>
<feature type="region of interest" description="Disordered" evidence="11">
    <location>
        <begin position="1"/>
        <end position="96"/>
    </location>
</feature>
<dbReference type="FunFam" id="4.10.900.10:FF:000002">
    <property type="entry name" value="transcription factor 7-like 2 isoform X1"/>
    <property type="match status" value="1"/>
</dbReference>
<evidence type="ECO:0000256" key="10">
    <source>
        <dbReference type="PROSITE-ProRule" id="PRU00267"/>
    </source>
</evidence>
<dbReference type="GO" id="GO:0021903">
    <property type="term" value="P:rostrocaudal neural tube patterning"/>
    <property type="evidence" value="ECO:0007669"/>
    <property type="project" value="UniProtKB-ARBA"/>
</dbReference>
<dbReference type="Proteomes" id="UP000694558">
    <property type="component" value="Chromosome 18"/>
</dbReference>
<evidence type="ECO:0000256" key="8">
    <source>
        <dbReference type="ARBA" id="ARBA00023163"/>
    </source>
</evidence>
<keyword evidence="4" id="KW-0879">Wnt signaling pathway</keyword>
<organism evidence="13 14">
    <name type="scientific">Scophthalmus maximus</name>
    <name type="common">Turbot</name>
    <name type="synonym">Psetta maxima</name>
    <dbReference type="NCBI Taxonomy" id="52904"/>
    <lineage>
        <taxon>Eukaryota</taxon>
        <taxon>Metazoa</taxon>
        <taxon>Chordata</taxon>
        <taxon>Craniata</taxon>
        <taxon>Vertebrata</taxon>
        <taxon>Euteleostomi</taxon>
        <taxon>Actinopterygii</taxon>
        <taxon>Neopterygii</taxon>
        <taxon>Teleostei</taxon>
        <taxon>Neoteleostei</taxon>
        <taxon>Acanthomorphata</taxon>
        <taxon>Carangaria</taxon>
        <taxon>Pleuronectiformes</taxon>
        <taxon>Pleuronectoidei</taxon>
        <taxon>Scophthalmidae</taxon>
        <taxon>Scophthalmus</taxon>
    </lineage>
</organism>
<dbReference type="GO" id="GO:0000785">
    <property type="term" value="C:chromatin"/>
    <property type="evidence" value="ECO:0007669"/>
    <property type="project" value="TreeGrafter"/>
</dbReference>
<dbReference type="InterPro" id="IPR013558">
    <property type="entry name" value="CTNNB1-bd_N"/>
</dbReference>
<dbReference type="FunFam" id="1.10.30.10:FF:000001">
    <property type="entry name" value="transcription factor 7 isoform X2"/>
    <property type="match status" value="1"/>
</dbReference>
<dbReference type="GO" id="GO:0000978">
    <property type="term" value="F:RNA polymerase II cis-regulatory region sequence-specific DNA binding"/>
    <property type="evidence" value="ECO:0007669"/>
    <property type="project" value="TreeGrafter"/>
</dbReference>
<feature type="region of interest" description="Disordered" evidence="11">
    <location>
        <begin position="300"/>
        <end position="328"/>
    </location>
</feature>
<accession>A0A8D3BEU6</accession>
<dbReference type="GO" id="GO:0071664">
    <property type="term" value="C:catenin-TCF7L2 complex"/>
    <property type="evidence" value="ECO:0007669"/>
    <property type="project" value="TreeGrafter"/>
</dbReference>
<dbReference type="InterPro" id="IPR024940">
    <property type="entry name" value="TCF/LEF"/>
</dbReference>
<feature type="compositionally biased region" description="Polar residues" evidence="11">
    <location>
        <begin position="533"/>
        <end position="545"/>
    </location>
</feature>
<keyword evidence="6 10" id="KW-0238">DNA-binding</keyword>
<protein>
    <submittedName>
        <fullName evidence="13">Transcription factor 7 like 2</fullName>
    </submittedName>
</protein>
<feature type="compositionally biased region" description="Polar residues" evidence="11">
    <location>
        <begin position="47"/>
        <end position="61"/>
    </location>
</feature>
<dbReference type="InterPro" id="IPR027397">
    <property type="entry name" value="Catenin-bd_sf"/>
</dbReference>
<feature type="compositionally biased region" description="Gly residues" evidence="11">
    <location>
        <begin position="1"/>
        <end position="11"/>
    </location>
</feature>
<keyword evidence="8" id="KW-0804">Transcription</keyword>
<comment type="similarity">
    <text evidence="2">Belongs to the TCF/LEF family.</text>
</comment>
<proteinExistence type="inferred from homology"/>
<keyword evidence="5" id="KW-0805">Transcription regulation</keyword>
<dbReference type="GO" id="GO:1990907">
    <property type="term" value="C:beta-catenin-TCF complex"/>
    <property type="evidence" value="ECO:0007669"/>
    <property type="project" value="TreeGrafter"/>
</dbReference>
<keyword evidence="9 10" id="KW-0539">Nucleus</keyword>
<sequence>MPQLNGGGGDDLGANDEMIAFKDEGEQEEKISDNSSAERDLADVKSSLVNESETNQNSSSDSEAERRPPPRAETFRDKTRESLEEAAKRQDGGLFKSPPYPGYPFIMIPDLSSPYLPNGSLSPTARTYLQMKWPLLDVQQGGLQSRQALKDARSPSPAHISNKVPVVQHPHHVHPLTPLITYSNEHFTPGNPPPHLQTDVDPKTGIPRPPHPPDISPYYPLSPGAVGQIPHPLGWLVPQQGQPVYPITTGGFRHPYPTALTVNASMSSLLSSRFPPHMVPPHHSLHTTGIPHPAIVTPNVKQESSHSDISSLNSKQSDAKKEEEKKKQVHIKKPLNAFMLYMKEMRAKVVAECTLKESAAINQILGRRWHALSREEQAKYYELARKERQLHMQLYPGWSARDNYGKRKKRKREKQRSLSLALSLRRKKKCIRYIQGEGSCASPPSTDGSLLDSPPSSPSSVVPSPSSKESKPQTEQMQPLSLTMKPAHQPLHHPHLLAGPPPPSLVQLENSAAARKTPGGASSHNGALEHGDVSSSRQPGSSVASSMARPSALLCHSHSLLSSTAPQPLSLVTKSIE</sequence>
<keyword evidence="7" id="KW-0010">Activator</keyword>
<evidence type="ECO:0000256" key="2">
    <source>
        <dbReference type="ARBA" id="ARBA00006569"/>
    </source>
</evidence>
<feature type="compositionally biased region" description="Basic and acidic residues" evidence="11">
    <location>
        <begin position="317"/>
        <end position="326"/>
    </location>
</feature>
<dbReference type="GO" id="GO:0060070">
    <property type="term" value="P:canonical Wnt signaling pathway"/>
    <property type="evidence" value="ECO:0007669"/>
    <property type="project" value="TreeGrafter"/>
</dbReference>
<dbReference type="GeneTree" id="ENSGT00940000155535"/>
<evidence type="ECO:0000256" key="6">
    <source>
        <dbReference type="ARBA" id="ARBA00023125"/>
    </source>
</evidence>
<dbReference type="Ensembl" id="ENSSMAT00000033486.2">
    <property type="protein sequence ID" value="ENSSMAP00000033074.2"/>
    <property type="gene ID" value="ENSSMAG00000020224.2"/>
</dbReference>
<dbReference type="GO" id="GO:0060847">
    <property type="term" value="P:endothelial cell fate specification"/>
    <property type="evidence" value="ECO:0007669"/>
    <property type="project" value="UniProtKB-ARBA"/>
</dbReference>
<feature type="compositionally biased region" description="Basic and acidic residues" evidence="11">
    <location>
        <begin position="63"/>
        <end position="91"/>
    </location>
</feature>
<dbReference type="SUPFAM" id="SSF47095">
    <property type="entry name" value="HMG-box"/>
    <property type="match status" value="1"/>
</dbReference>
<evidence type="ECO:0000256" key="11">
    <source>
        <dbReference type="SAM" id="MobiDB-lite"/>
    </source>
</evidence>
<dbReference type="CDD" id="cd21996">
    <property type="entry name" value="HMG-box_TCF7-like"/>
    <property type="match status" value="1"/>
</dbReference>
<name>A0A8D3BEU6_SCOMX</name>
<dbReference type="InterPro" id="IPR036910">
    <property type="entry name" value="HMG_box_dom_sf"/>
</dbReference>
<dbReference type="GO" id="GO:0010456">
    <property type="term" value="P:cell proliferation in dorsal spinal cord"/>
    <property type="evidence" value="ECO:0007669"/>
    <property type="project" value="UniProtKB-ARBA"/>
</dbReference>
<dbReference type="Gene3D" id="1.10.30.10">
    <property type="entry name" value="High mobility group box domain"/>
    <property type="match status" value="1"/>
</dbReference>
<keyword evidence="3" id="KW-0678">Repressor</keyword>
<dbReference type="GO" id="GO:0000981">
    <property type="term" value="F:DNA-binding transcription factor activity, RNA polymerase II-specific"/>
    <property type="evidence" value="ECO:0007669"/>
    <property type="project" value="TreeGrafter"/>
</dbReference>
<reference evidence="13" key="2">
    <citation type="submission" date="2025-08" db="UniProtKB">
        <authorList>
            <consortium name="Ensembl"/>
        </authorList>
    </citation>
    <scope>IDENTIFICATION</scope>
</reference>
<dbReference type="InterPro" id="IPR009071">
    <property type="entry name" value="HMG_box_dom"/>
</dbReference>
<dbReference type="PANTHER" id="PTHR10373:SF32">
    <property type="entry name" value="TRANSCRIPTION FACTOR 7-LIKE 2"/>
    <property type="match status" value="1"/>
</dbReference>
<dbReference type="GO" id="GO:0008284">
    <property type="term" value="P:positive regulation of cell population proliferation"/>
    <property type="evidence" value="ECO:0007669"/>
    <property type="project" value="UniProtKB-ARBA"/>
</dbReference>
<dbReference type="Pfam" id="PF00505">
    <property type="entry name" value="HMG_box"/>
    <property type="match status" value="1"/>
</dbReference>
<dbReference type="AlphaFoldDB" id="A0A8D3BEU6"/>
<dbReference type="Pfam" id="PF08347">
    <property type="entry name" value="CTNNB1_binding"/>
    <property type="match status" value="1"/>
</dbReference>
<dbReference type="GO" id="GO:0030901">
    <property type="term" value="P:midbrain development"/>
    <property type="evidence" value="ECO:0007669"/>
    <property type="project" value="UniProtKB-ARBA"/>
</dbReference>
<dbReference type="PROSITE" id="PS50118">
    <property type="entry name" value="HMG_BOX_2"/>
    <property type="match status" value="1"/>
</dbReference>
<evidence type="ECO:0000313" key="14">
    <source>
        <dbReference type="Proteomes" id="UP000694558"/>
    </source>
</evidence>
<comment type="subcellular location">
    <subcellularLocation>
        <location evidence="1">Nucleus</location>
    </subcellularLocation>
</comment>
<feature type="region of interest" description="Disordered" evidence="11">
    <location>
        <begin position="399"/>
        <end position="419"/>
    </location>
</feature>
<feature type="compositionally biased region" description="Basic and acidic residues" evidence="11">
    <location>
        <begin position="19"/>
        <end position="43"/>
    </location>
</feature>
<dbReference type="SMART" id="SM00398">
    <property type="entry name" value="HMG"/>
    <property type="match status" value="1"/>
</dbReference>
<evidence type="ECO:0000256" key="3">
    <source>
        <dbReference type="ARBA" id="ARBA00022491"/>
    </source>
</evidence>
<dbReference type="PANTHER" id="PTHR10373">
    <property type="entry name" value="TRANSCRIPTION FACTOR 7 FAMILY MEMBER"/>
    <property type="match status" value="1"/>
</dbReference>
<evidence type="ECO:0000256" key="1">
    <source>
        <dbReference type="ARBA" id="ARBA00004123"/>
    </source>
</evidence>
<evidence type="ECO:0000259" key="12">
    <source>
        <dbReference type="PROSITE" id="PS50118"/>
    </source>
</evidence>
<evidence type="ECO:0000256" key="4">
    <source>
        <dbReference type="ARBA" id="ARBA00022687"/>
    </source>
</evidence>
<feature type="DNA-binding region" description="HMG box" evidence="10">
    <location>
        <begin position="331"/>
        <end position="399"/>
    </location>
</feature>